<dbReference type="AlphaFoldDB" id="A0A8D8ZFD9"/>
<proteinExistence type="predicted"/>
<name>A0A8D8ZFD9_9HEMI</name>
<reference evidence="1" key="1">
    <citation type="submission" date="2021-05" db="EMBL/GenBank/DDBJ databases">
        <authorList>
            <person name="Alioto T."/>
            <person name="Alioto T."/>
            <person name="Gomez Garrido J."/>
        </authorList>
    </citation>
    <scope>NUCLEOTIDE SEQUENCE</scope>
</reference>
<organism evidence="1">
    <name type="scientific">Cacopsylla melanoneura</name>
    <dbReference type="NCBI Taxonomy" id="428564"/>
    <lineage>
        <taxon>Eukaryota</taxon>
        <taxon>Metazoa</taxon>
        <taxon>Ecdysozoa</taxon>
        <taxon>Arthropoda</taxon>
        <taxon>Hexapoda</taxon>
        <taxon>Insecta</taxon>
        <taxon>Pterygota</taxon>
        <taxon>Neoptera</taxon>
        <taxon>Paraneoptera</taxon>
        <taxon>Hemiptera</taxon>
        <taxon>Sternorrhyncha</taxon>
        <taxon>Psylloidea</taxon>
        <taxon>Psyllidae</taxon>
        <taxon>Psyllinae</taxon>
        <taxon>Cacopsylla</taxon>
    </lineage>
</organism>
<protein>
    <submittedName>
        <fullName evidence="1">Uncharacterized protein</fullName>
    </submittedName>
</protein>
<dbReference type="EMBL" id="HBUF01510914">
    <property type="protein sequence ID" value="CAG6746659.1"/>
    <property type="molecule type" value="Transcribed_RNA"/>
</dbReference>
<evidence type="ECO:0000313" key="1">
    <source>
        <dbReference type="EMBL" id="CAG6746659.1"/>
    </source>
</evidence>
<sequence>MIYPSLQCLLQCCHRDDFLVNIDEKKVPFADDGIFDRFLCYLTIDWTFLTIAGKLESFGGKTPWTGKKYQNLKKSNRQNRLLFSGRQRCEQTQSSLGFIYYYPSGHSEFYGFYHCTPIIIIEREKYLKVEFLY</sequence>
<accession>A0A8D8ZFD9</accession>